<dbReference type="PANTHER" id="PTHR42996:SF1">
    <property type="entry name" value="PHOSPHATE-BINDING PROTEIN PSTS"/>
    <property type="match status" value="1"/>
</dbReference>
<evidence type="ECO:0000256" key="5">
    <source>
        <dbReference type="ARBA" id="ARBA00022448"/>
    </source>
</evidence>
<dbReference type="OrthoDB" id="9801510at2"/>
<dbReference type="AlphaFoldDB" id="A0A1D7U5C0"/>
<dbReference type="EMBL" id="CP017147">
    <property type="protein sequence ID" value="AOO82579.1"/>
    <property type="molecule type" value="Genomic_DNA"/>
</dbReference>
<keyword evidence="5 7" id="KW-0813">Transport</keyword>
<proteinExistence type="inferred from homology"/>
<dbReference type="InterPro" id="IPR005673">
    <property type="entry name" value="ABC_phos-bd_PstS"/>
</dbReference>
<evidence type="ECO:0000259" key="9">
    <source>
        <dbReference type="Pfam" id="PF12849"/>
    </source>
</evidence>
<dbReference type="KEGG" id="bvv:BHK69_20940"/>
<dbReference type="GO" id="GO:0043190">
    <property type="term" value="C:ATP-binding cassette (ABC) transporter complex"/>
    <property type="evidence" value="ECO:0007669"/>
    <property type="project" value="InterPro"/>
</dbReference>
<name>A0A1D7U5C0_9HYPH</name>
<dbReference type="NCBIfam" id="TIGR00975">
    <property type="entry name" value="3a0107s03"/>
    <property type="match status" value="1"/>
</dbReference>
<evidence type="ECO:0000256" key="1">
    <source>
        <dbReference type="ARBA" id="ARBA00002841"/>
    </source>
</evidence>
<feature type="signal peptide" evidence="8">
    <location>
        <begin position="1"/>
        <end position="23"/>
    </location>
</feature>
<evidence type="ECO:0000313" key="10">
    <source>
        <dbReference type="EMBL" id="AOO82579.1"/>
    </source>
</evidence>
<evidence type="ECO:0000256" key="6">
    <source>
        <dbReference type="ARBA" id="ARBA00022592"/>
    </source>
</evidence>
<feature type="chain" id="PRO_5009099955" description="Phosphate-binding protein PstS" evidence="8">
    <location>
        <begin position="24"/>
        <end position="347"/>
    </location>
</feature>
<dbReference type="GO" id="GO:0035435">
    <property type="term" value="P:phosphate ion transmembrane transport"/>
    <property type="evidence" value="ECO:0007669"/>
    <property type="project" value="InterPro"/>
</dbReference>
<organism evidence="10 11">
    <name type="scientific">Bosea vaviloviae</name>
    <dbReference type="NCBI Taxonomy" id="1526658"/>
    <lineage>
        <taxon>Bacteria</taxon>
        <taxon>Pseudomonadati</taxon>
        <taxon>Pseudomonadota</taxon>
        <taxon>Alphaproteobacteria</taxon>
        <taxon>Hyphomicrobiales</taxon>
        <taxon>Boseaceae</taxon>
        <taxon>Bosea</taxon>
    </lineage>
</organism>
<feature type="domain" description="PBP" evidence="9">
    <location>
        <begin position="19"/>
        <end position="308"/>
    </location>
</feature>
<comment type="similarity">
    <text evidence="2 7">Belongs to the PstS family.</text>
</comment>
<dbReference type="InterPro" id="IPR050962">
    <property type="entry name" value="Phosphate-bind_PstS"/>
</dbReference>
<dbReference type="SUPFAM" id="SSF53850">
    <property type="entry name" value="Periplasmic binding protein-like II"/>
    <property type="match status" value="1"/>
</dbReference>
<evidence type="ECO:0000256" key="4">
    <source>
        <dbReference type="ARBA" id="ARBA00021889"/>
    </source>
</evidence>
<evidence type="ECO:0000256" key="3">
    <source>
        <dbReference type="ARBA" id="ARBA00011529"/>
    </source>
</evidence>
<dbReference type="PANTHER" id="PTHR42996">
    <property type="entry name" value="PHOSPHATE-BINDING PROTEIN PSTS"/>
    <property type="match status" value="1"/>
</dbReference>
<keyword evidence="11" id="KW-1185">Reference proteome</keyword>
<evidence type="ECO:0000256" key="8">
    <source>
        <dbReference type="SAM" id="SignalP"/>
    </source>
</evidence>
<dbReference type="Pfam" id="PF12849">
    <property type="entry name" value="PBP_like_2"/>
    <property type="match status" value="1"/>
</dbReference>
<dbReference type="Proteomes" id="UP000094969">
    <property type="component" value="Chromosome"/>
</dbReference>
<dbReference type="CDD" id="cd13565">
    <property type="entry name" value="PBP2_PstS"/>
    <property type="match status" value="1"/>
</dbReference>
<accession>A0A1D7U5C0</accession>
<protein>
    <recommendedName>
        <fullName evidence="4 7">Phosphate-binding protein PstS</fullName>
    </recommendedName>
</protein>
<comment type="function">
    <text evidence="1 7">Part of the ABC transporter complex PstSACB involved in phosphate import.</text>
</comment>
<dbReference type="RefSeq" id="WP_069691785.1">
    <property type="nucleotide sequence ID" value="NZ_CP017147.1"/>
</dbReference>
<dbReference type="STRING" id="1526658.BHK69_20940"/>
<evidence type="ECO:0000313" key="11">
    <source>
        <dbReference type="Proteomes" id="UP000094969"/>
    </source>
</evidence>
<dbReference type="InterPro" id="IPR024370">
    <property type="entry name" value="PBP_domain"/>
</dbReference>
<dbReference type="Gene3D" id="3.40.190.10">
    <property type="entry name" value="Periplasmic binding protein-like II"/>
    <property type="match status" value="2"/>
</dbReference>
<evidence type="ECO:0000256" key="7">
    <source>
        <dbReference type="PIRNR" id="PIRNR002756"/>
    </source>
</evidence>
<dbReference type="GO" id="GO:0042301">
    <property type="term" value="F:phosphate ion binding"/>
    <property type="evidence" value="ECO:0007669"/>
    <property type="project" value="InterPro"/>
</dbReference>
<comment type="subunit">
    <text evidence="3 7">The complex is composed of two ATP-binding proteins (PstB), two transmembrane proteins (PstC and PstA) and a solute-binding protein (PstS).</text>
</comment>
<sequence>MKLLATVVLAGALVASSVSPGRAEPLTGAGSTFAFPIIGKWAQNYRIAKSDGAEMVPLDIGVDYEPVGSLGGEVRVTQRATDFGTSDRPLSPEELTRTALIQFPIVMGGIVPVVNIDGVGPGQIRFTGALLADIYLGKVKRWSDPAIAAVNPGLKLPDAAINVIYRSDGSGTTFNWTDYLAKVSPEWRDRIGANTQVAWPTGAGAERTQGVAGAIARIRNSIGYIELGQVLRASLAYGLVQNKSGNFIKADAASLQAAAASAEWGSTRDFALMLTDAPGAQAYPIVATTFALVPKPQTPRTREVLNFFRLSLDTGGADATALGYVPLPDALVKQVKDYWAASLKPAS</sequence>
<gene>
    <name evidence="10" type="ORF">BHK69_20940</name>
</gene>
<dbReference type="PIRSF" id="PIRSF002756">
    <property type="entry name" value="PstS"/>
    <property type="match status" value="1"/>
</dbReference>
<keyword evidence="8" id="KW-0732">Signal</keyword>
<evidence type="ECO:0000256" key="2">
    <source>
        <dbReference type="ARBA" id="ARBA00008725"/>
    </source>
</evidence>
<reference evidence="10 11" key="1">
    <citation type="journal article" date="2015" name="Antonie Van Leeuwenhoek">
        <title>Bosea vaviloviae sp. nov., a new species of slow-growing rhizobia isolated from nodules of the relict species Vavilovia formosa (Stev.) Fed.</title>
        <authorList>
            <person name="Safronova V.I."/>
            <person name="Kuznetsova I.G."/>
            <person name="Sazanova A.L."/>
            <person name="Kimeklis A.K."/>
            <person name="Belimov A.A."/>
            <person name="Andronov E.E."/>
            <person name="Pinaev A.G."/>
            <person name="Chizhevskaya E.P."/>
            <person name="Pukhaev A.R."/>
            <person name="Popov K.P."/>
            <person name="Willems A."/>
            <person name="Tikhonovich I.A."/>
        </authorList>
    </citation>
    <scope>NUCLEOTIDE SEQUENCE [LARGE SCALE GENOMIC DNA]</scope>
    <source>
        <strain evidence="10 11">Vaf18</strain>
    </source>
</reference>
<keyword evidence="6 7" id="KW-0592">Phosphate transport</keyword>